<dbReference type="Proteomes" id="UP000027135">
    <property type="component" value="Unassembled WGS sequence"/>
</dbReference>
<reference evidence="1 2" key="1">
    <citation type="journal article" date="2014" name="Nat. Commun.">
        <title>Molecular traces of alternative social organization in a termite genome.</title>
        <authorList>
            <person name="Terrapon N."/>
            <person name="Li C."/>
            <person name="Robertson H.M."/>
            <person name="Ji L."/>
            <person name="Meng X."/>
            <person name="Booth W."/>
            <person name="Chen Z."/>
            <person name="Childers C.P."/>
            <person name="Glastad K.M."/>
            <person name="Gokhale K."/>
            <person name="Gowin J."/>
            <person name="Gronenberg W."/>
            <person name="Hermansen R.A."/>
            <person name="Hu H."/>
            <person name="Hunt B.G."/>
            <person name="Huylmans A.K."/>
            <person name="Khalil S.M."/>
            <person name="Mitchell R.D."/>
            <person name="Munoz-Torres M.C."/>
            <person name="Mustard J.A."/>
            <person name="Pan H."/>
            <person name="Reese J.T."/>
            <person name="Scharf M.E."/>
            <person name="Sun F."/>
            <person name="Vogel H."/>
            <person name="Xiao J."/>
            <person name="Yang W."/>
            <person name="Yang Z."/>
            <person name="Yang Z."/>
            <person name="Zhou J."/>
            <person name="Zhu J."/>
            <person name="Brent C.S."/>
            <person name="Elsik C.G."/>
            <person name="Goodisman M.A."/>
            <person name="Liberles D.A."/>
            <person name="Roe R.M."/>
            <person name="Vargo E.L."/>
            <person name="Vilcinskas A."/>
            <person name="Wang J."/>
            <person name="Bornberg-Bauer E."/>
            <person name="Korb J."/>
            <person name="Zhang G."/>
            <person name="Liebig J."/>
        </authorList>
    </citation>
    <scope>NUCLEOTIDE SEQUENCE [LARGE SCALE GENOMIC DNA]</scope>
    <source>
        <tissue evidence="1">Whole organism</tissue>
    </source>
</reference>
<dbReference type="AlphaFoldDB" id="A0A067QUV7"/>
<evidence type="ECO:0000313" key="2">
    <source>
        <dbReference type="Proteomes" id="UP000027135"/>
    </source>
</evidence>
<name>A0A067QUV7_ZOONE</name>
<accession>A0A067QUV7</accession>
<gene>
    <name evidence="1" type="ORF">L798_11926</name>
</gene>
<protein>
    <submittedName>
        <fullName evidence="1">Uncharacterized protein</fullName>
    </submittedName>
</protein>
<evidence type="ECO:0000313" key="1">
    <source>
        <dbReference type="EMBL" id="KDR13968.1"/>
    </source>
</evidence>
<sequence>MAELNFFLFAIVKRATFGRSKFRLPFAITTPSRLHQFHVFVLQTLRLLPEIKHETAQEEGERHRHNNHYLLFQGNMSCTWNPFLCWHR</sequence>
<dbReference type="InParanoid" id="A0A067QUV7"/>
<proteinExistence type="predicted"/>
<organism evidence="1 2">
    <name type="scientific">Zootermopsis nevadensis</name>
    <name type="common">Dampwood termite</name>
    <dbReference type="NCBI Taxonomy" id="136037"/>
    <lineage>
        <taxon>Eukaryota</taxon>
        <taxon>Metazoa</taxon>
        <taxon>Ecdysozoa</taxon>
        <taxon>Arthropoda</taxon>
        <taxon>Hexapoda</taxon>
        <taxon>Insecta</taxon>
        <taxon>Pterygota</taxon>
        <taxon>Neoptera</taxon>
        <taxon>Polyneoptera</taxon>
        <taxon>Dictyoptera</taxon>
        <taxon>Blattodea</taxon>
        <taxon>Blattoidea</taxon>
        <taxon>Termitoidae</taxon>
        <taxon>Termopsidae</taxon>
        <taxon>Zootermopsis</taxon>
    </lineage>
</organism>
<keyword evidence="2" id="KW-1185">Reference proteome</keyword>
<dbReference type="EMBL" id="KK852908">
    <property type="protein sequence ID" value="KDR13968.1"/>
    <property type="molecule type" value="Genomic_DNA"/>
</dbReference>